<sequence length="145" mass="16596">MVTNVSTSISERVVPERSVNVEELRTIRITQMLERLGWERVLDWCEDNTPRIYLAAVCEWLASLGFQNRDGPPENWKLVGNTGRGEMIMSFETMNCIARFDSLGVQAYDYPRMDHFFDNKTNEDDHVGIIESVLPYTDGGVAMKS</sequence>
<dbReference type="AlphaFoldDB" id="A0A9K3IKB1"/>
<dbReference type="EMBL" id="MNCJ02000322">
    <property type="protein sequence ID" value="KAF5798147.1"/>
    <property type="molecule type" value="Genomic_DNA"/>
</dbReference>
<gene>
    <name evidence="1" type="ORF">HanXRQr2_Chr07g0289381</name>
</gene>
<evidence type="ECO:0000313" key="2">
    <source>
        <dbReference type="Proteomes" id="UP000215914"/>
    </source>
</evidence>
<dbReference type="Proteomes" id="UP000215914">
    <property type="component" value="Unassembled WGS sequence"/>
</dbReference>
<accession>A0A9K3IKB1</accession>
<name>A0A9K3IKB1_HELAN</name>
<proteinExistence type="predicted"/>
<dbReference type="Gramene" id="mRNA:HanXRQr2_Chr07g0289381">
    <property type="protein sequence ID" value="CDS:HanXRQr2_Chr07g0289381.1"/>
    <property type="gene ID" value="HanXRQr2_Chr07g0289381"/>
</dbReference>
<comment type="caution">
    <text evidence="1">The sequence shown here is derived from an EMBL/GenBank/DDBJ whole genome shotgun (WGS) entry which is preliminary data.</text>
</comment>
<organism evidence="1 2">
    <name type="scientific">Helianthus annuus</name>
    <name type="common">Common sunflower</name>
    <dbReference type="NCBI Taxonomy" id="4232"/>
    <lineage>
        <taxon>Eukaryota</taxon>
        <taxon>Viridiplantae</taxon>
        <taxon>Streptophyta</taxon>
        <taxon>Embryophyta</taxon>
        <taxon>Tracheophyta</taxon>
        <taxon>Spermatophyta</taxon>
        <taxon>Magnoliopsida</taxon>
        <taxon>eudicotyledons</taxon>
        <taxon>Gunneridae</taxon>
        <taxon>Pentapetalae</taxon>
        <taxon>asterids</taxon>
        <taxon>campanulids</taxon>
        <taxon>Asterales</taxon>
        <taxon>Asteraceae</taxon>
        <taxon>Asteroideae</taxon>
        <taxon>Heliantheae alliance</taxon>
        <taxon>Heliantheae</taxon>
        <taxon>Helianthus</taxon>
    </lineage>
</organism>
<reference evidence="1" key="2">
    <citation type="submission" date="2020-06" db="EMBL/GenBank/DDBJ databases">
        <title>Helianthus annuus Genome sequencing and assembly Release 2.</title>
        <authorList>
            <person name="Gouzy J."/>
            <person name="Langlade N."/>
            <person name="Munos S."/>
        </authorList>
    </citation>
    <scope>NUCLEOTIDE SEQUENCE</scope>
    <source>
        <tissue evidence="1">Leaves</tissue>
    </source>
</reference>
<keyword evidence="2" id="KW-1185">Reference proteome</keyword>
<protein>
    <submittedName>
        <fullName evidence="1">Uncharacterized protein</fullName>
    </submittedName>
</protein>
<evidence type="ECO:0000313" key="1">
    <source>
        <dbReference type="EMBL" id="KAF5798147.1"/>
    </source>
</evidence>
<reference evidence="1" key="1">
    <citation type="journal article" date="2017" name="Nature">
        <title>The sunflower genome provides insights into oil metabolism, flowering and Asterid evolution.</title>
        <authorList>
            <person name="Badouin H."/>
            <person name="Gouzy J."/>
            <person name="Grassa C.J."/>
            <person name="Murat F."/>
            <person name="Staton S.E."/>
            <person name="Cottret L."/>
            <person name="Lelandais-Briere C."/>
            <person name="Owens G.L."/>
            <person name="Carrere S."/>
            <person name="Mayjonade B."/>
            <person name="Legrand L."/>
            <person name="Gill N."/>
            <person name="Kane N.C."/>
            <person name="Bowers J.E."/>
            <person name="Hubner S."/>
            <person name="Bellec A."/>
            <person name="Berard A."/>
            <person name="Berges H."/>
            <person name="Blanchet N."/>
            <person name="Boniface M.C."/>
            <person name="Brunel D."/>
            <person name="Catrice O."/>
            <person name="Chaidir N."/>
            <person name="Claudel C."/>
            <person name="Donnadieu C."/>
            <person name="Faraut T."/>
            <person name="Fievet G."/>
            <person name="Helmstetter N."/>
            <person name="King M."/>
            <person name="Knapp S.J."/>
            <person name="Lai Z."/>
            <person name="Le Paslier M.C."/>
            <person name="Lippi Y."/>
            <person name="Lorenzon L."/>
            <person name="Mandel J.R."/>
            <person name="Marage G."/>
            <person name="Marchand G."/>
            <person name="Marquand E."/>
            <person name="Bret-Mestries E."/>
            <person name="Morien E."/>
            <person name="Nambeesan S."/>
            <person name="Nguyen T."/>
            <person name="Pegot-Espagnet P."/>
            <person name="Pouilly N."/>
            <person name="Raftis F."/>
            <person name="Sallet E."/>
            <person name="Schiex T."/>
            <person name="Thomas J."/>
            <person name="Vandecasteele C."/>
            <person name="Vares D."/>
            <person name="Vear F."/>
            <person name="Vautrin S."/>
            <person name="Crespi M."/>
            <person name="Mangin B."/>
            <person name="Burke J.M."/>
            <person name="Salse J."/>
            <person name="Munos S."/>
            <person name="Vincourt P."/>
            <person name="Rieseberg L.H."/>
            <person name="Langlade N.B."/>
        </authorList>
    </citation>
    <scope>NUCLEOTIDE SEQUENCE</scope>
    <source>
        <tissue evidence="1">Leaves</tissue>
    </source>
</reference>